<keyword evidence="4" id="KW-0732">Signal</keyword>
<dbReference type="PROSITE" id="PS50866">
    <property type="entry name" value="GOLD"/>
    <property type="match status" value="1"/>
</dbReference>
<dbReference type="InterPro" id="IPR009038">
    <property type="entry name" value="GOLD_dom"/>
</dbReference>
<evidence type="ECO:0000256" key="6">
    <source>
        <dbReference type="ARBA" id="ARBA00023136"/>
    </source>
</evidence>
<evidence type="ECO:0000313" key="10">
    <source>
        <dbReference type="EMBL" id="KAH6757179.1"/>
    </source>
</evidence>
<reference evidence="10 11" key="1">
    <citation type="journal article" date="2021" name="Nat. Commun.">
        <title>Incipient diploidization of the medicinal plant Perilla within 10,000 years.</title>
        <authorList>
            <person name="Zhang Y."/>
            <person name="Shen Q."/>
            <person name="Leng L."/>
            <person name="Zhang D."/>
            <person name="Chen S."/>
            <person name="Shi Y."/>
            <person name="Ning Z."/>
            <person name="Chen S."/>
        </authorList>
    </citation>
    <scope>NUCLEOTIDE SEQUENCE [LARGE SCALE GENOMIC DNA]</scope>
    <source>
        <strain evidence="11">cv. PC099</strain>
    </source>
</reference>
<dbReference type="AlphaFoldDB" id="A0AAD4IQD5"/>
<dbReference type="SMART" id="SM01190">
    <property type="entry name" value="EMP24_GP25L"/>
    <property type="match status" value="1"/>
</dbReference>
<accession>A0AAD4IQD5</accession>
<dbReference type="Pfam" id="PF01105">
    <property type="entry name" value="EMP24_GP25L"/>
    <property type="match status" value="1"/>
</dbReference>
<evidence type="ECO:0000256" key="4">
    <source>
        <dbReference type="ARBA" id="ARBA00022729"/>
    </source>
</evidence>
<evidence type="ECO:0000256" key="3">
    <source>
        <dbReference type="ARBA" id="ARBA00022692"/>
    </source>
</evidence>
<keyword evidence="11" id="KW-1185">Reference proteome</keyword>
<dbReference type="SUPFAM" id="SSF101576">
    <property type="entry name" value="Supernatant protein factor (SPF), C-terminal domain"/>
    <property type="match status" value="1"/>
</dbReference>
<organism evidence="10 11">
    <name type="scientific">Perilla frutescens var. hirtella</name>
    <name type="common">Perilla citriodora</name>
    <name type="synonym">Perilla setoyensis</name>
    <dbReference type="NCBI Taxonomy" id="608512"/>
    <lineage>
        <taxon>Eukaryota</taxon>
        <taxon>Viridiplantae</taxon>
        <taxon>Streptophyta</taxon>
        <taxon>Embryophyta</taxon>
        <taxon>Tracheophyta</taxon>
        <taxon>Spermatophyta</taxon>
        <taxon>Magnoliopsida</taxon>
        <taxon>eudicotyledons</taxon>
        <taxon>Gunneridae</taxon>
        <taxon>Pentapetalae</taxon>
        <taxon>asterids</taxon>
        <taxon>lamiids</taxon>
        <taxon>Lamiales</taxon>
        <taxon>Lamiaceae</taxon>
        <taxon>Nepetoideae</taxon>
        <taxon>Elsholtzieae</taxon>
        <taxon>Perilla</taxon>
    </lineage>
</organism>
<dbReference type="Proteomes" id="UP001190926">
    <property type="component" value="Unassembled WGS sequence"/>
</dbReference>
<keyword evidence="3 8" id="KW-0812">Transmembrane</keyword>
<protein>
    <submittedName>
        <fullName evidence="10">Emp24/gp25L/p24 family/GOLD family protein</fullName>
    </submittedName>
</protein>
<keyword evidence="5" id="KW-1133">Transmembrane helix</keyword>
<evidence type="ECO:0000256" key="7">
    <source>
        <dbReference type="ARBA" id="ARBA00037847"/>
    </source>
</evidence>
<evidence type="ECO:0000256" key="8">
    <source>
        <dbReference type="RuleBase" id="RU003827"/>
    </source>
</evidence>
<sequence length="275" mass="30932">MPRHPNAALCNVSPIVFSHVITIHRSNTYKADANSDRVDSAVNKAKSRNTRALFSFGERKVEIMRRMKEAAALLGLLVLSVVGRTAALSLTVTDVECVYEYVFYKDDTVSGNFVVADYDATWNSGHRGIDFTVTSPEGNAVHSLKGTFGDKFEFKVPTIGMHKFCFHNPHSSVPESVSFNIHIGHIPKQHDLAKDEHFDPINAKIAELREALATVTLHQSYMRARDSGHRRTNESTRNRVICYTVGEYLLLVLTSGIQALYVRRLFNNSFKFDRV</sequence>
<dbReference type="EMBL" id="SDAM02029495">
    <property type="protein sequence ID" value="KAH6757179.1"/>
    <property type="molecule type" value="Genomic_DNA"/>
</dbReference>
<dbReference type="PANTHER" id="PTHR22811">
    <property type="entry name" value="TRANSMEMBRANE EMP24 DOMAIN-CONTAINING PROTEIN"/>
    <property type="match status" value="1"/>
</dbReference>
<gene>
    <name evidence="10" type="ORF">C2S53_019068</name>
</gene>
<comment type="similarity">
    <text evidence="2 8">Belongs to the EMP24/GP25L family.</text>
</comment>
<evidence type="ECO:0000256" key="2">
    <source>
        <dbReference type="ARBA" id="ARBA00007104"/>
    </source>
</evidence>
<comment type="subcellular location">
    <subcellularLocation>
        <location evidence="7">Endomembrane system</location>
        <topology evidence="7">Single-pass membrane protein</topology>
    </subcellularLocation>
    <subcellularLocation>
        <location evidence="1 8">Membrane</location>
        <topology evidence="1 8">Single-pass type I membrane protein</topology>
    </subcellularLocation>
</comment>
<feature type="domain" description="GOLD" evidence="9">
    <location>
        <begin position="95"/>
        <end position="183"/>
    </location>
</feature>
<dbReference type="InterPro" id="IPR036598">
    <property type="entry name" value="GOLD_dom_sf"/>
</dbReference>
<dbReference type="GO" id="GO:0016020">
    <property type="term" value="C:membrane"/>
    <property type="evidence" value="ECO:0007669"/>
    <property type="project" value="UniProtKB-SubCell"/>
</dbReference>
<evidence type="ECO:0000256" key="1">
    <source>
        <dbReference type="ARBA" id="ARBA00004479"/>
    </source>
</evidence>
<evidence type="ECO:0000256" key="5">
    <source>
        <dbReference type="ARBA" id="ARBA00022989"/>
    </source>
</evidence>
<dbReference type="InterPro" id="IPR015720">
    <property type="entry name" value="Emp24-like"/>
</dbReference>
<evidence type="ECO:0000313" key="11">
    <source>
        <dbReference type="Proteomes" id="UP001190926"/>
    </source>
</evidence>
<comment type="caution">
    <text evidence="10">The sequence shown here is derived from an EMBL/GenBank/DDBJ whole genome shotgun (WGS) entry which is preliminary data.</text>
</comment>
<name>A0AAD4IQD5_PERFH</name>
<keyword evidence="6" id="KW-0472">Membrane</keyword>
<evidence type="ECO:0000259" key="9">
    <source>
        <dbReference type="PROSITE" id="PS50866"/>
    </source>
</evidence>
<dbReference type="GO" id="GO:0012505">
    <property type="term" value="C:endomembrane system"/>
    <property type="evidence" value="ECO:0007669"/>
    <property type="project" value="UniProtKB-SubCell"/>
</dbReference>
<proteinExistence type="inferred from homology"/>